<dbReference type="AlphaFoldDB" id="A0A4D6MF87"/>
<keyword evidence="2" id="KW-1185">Reference proteome</keyword>
<accession>A0A4D6MF87</accession>
<reference evidence="1 2" key="1">
    <citation type="submission" date="2019-04" db="EMBL/GenBank/DDBJ databases">
        <title>An improved genome assembly and genetic linkage map for asparagus bean, Vigna unguiculata ssp. sesquipedialis.</title>
        <authorList>
            <person name="Xia Q."/>
            <person name="Zhang R."/>
            <person name="Dong Y."/>
        </authorList>
    </citation>
    <scope>NUCLEOTIDE SEQUENCE [LARGE SCALE GENOMIC DNA]</scope>
    <source>
        <tissue evidence="1">Leaf</tissue>
    </source>
</reference>
<sequence>MDYNLYPQQPRDFQQQIATPTSAPDISGLTLRQFNDLYPRSSFLGHEQQPYSECPPQQLYVPNSFQQQYVPPQQVEATNGPSYKEVMILMGEVIEKLESMDERLRVDQRCRNIEQEWYENKQILSDMLRDASKNNFIELLVTVNTTPQPHRRFPENPYFNELRHEIKDVLLKLAIRAEQMSEDLSQLMNDAVRKVTLEDMMKMMTEMMKMDQTDQKEMMNAATQSLQNQSEKPIAESHHIDISTDRYNDCHSNMSTDGHINFAKDVADEEIKDSHTNISTDGYVDAAQCKYKVVPIDEDMSTNDHFQEQSCENNTMEEPSAVEEPTIFEDAAEASTIATDLVNDEAAESTTPGENFCSEDEIMRITDDPLNHSNAPDDAQVELKPHTPHIKFVDVNDANKFSVVIFVDMAAEKEERLLQQKSPVQFLYKETKGEVENKLGTSEFWNP</sequence>
<name>A0A4D6MF87_VIGUN</name>
<protein>
    <submittedName>
        <fullName evidence="1">Uncharacterized protein</fullName>
    </submittedName>
</protein>
<proteinExistence type="predicted"/>
<dbReference type="Proteomes" id="UP000501690">
    <property type="component" value="Linkage Group LG7"/>
</dbReference>
<organism evidence="1 2">
    <name type="scientific">Vigna unguiculata</name>
    <name type="common">Cowpea</name>
    <dbReference type="NCBI Taxonomy" id="3917"/>
    <lineage>
        <taxon>Eukaryota</taxon>
        <taxon>Viridiplantae</taxon>
        <taxon>Streptophyta</taxon>
        <taxon>Embryophyta</taxon>
        <taxon>Tracheophyta</taxon>
        <taxon>Spermatophyta</taxon>
        <taxon>Magnoliopsida</taxon>
        <taxon>eudicotyledons</taxon>
        <taxon>Gunneridae</taxon>
        <taxon>Pentapetalae</taxon>
        <taxon>rosids</taxon>
        <taxon>fabids</taxon>
        <taxon>Fabales</taxon>
        <taxon>Fabaceae</taxon>
        <taxon>Papilionoideae</taxon>
        <taxon>50 kb inversion clade</taxon>
        <taxon>NPAAA clade</taxon>
        <taxon>indigoferoid/millettioid clade</taxon>
        <taxon>Phaseoleae</taxon>
        <taxon>Vigna</taxon>
    </lineage>
</organism>
<gene>
    <name evidence="1" type="ORF">DEO72_LG7g1312</name>
</gene>
<evidence type="ECO:0000313" key="2">
    <source>
        <dbReference type="Proteomes" id="UP000501690"/>
    </source>
</evidence>
<evidence type="ECO:0000313" key="1">
    <source>
        <dbReference type="EMBL" id="QCE00026.1"/>
    </source>
</evidence>
<dbReference type="EMBL" id="CP039351">
    <property type="protein sequence ID" value="QCE00026.1"/>
    <property type="molecule type" value="Genomic_DNA"/>
</dbReference>